<dbReference type="InterPro" id="IPR028082">
    <property type="entry name" value="Peripla_BP_I"/>
</dbReference>
<dbReference type="InterPro" id="IPR007443">
    <property type="entry name" value="LpoA"/>
</dbReference>
<dbReference type="PANTHER" id="PTHR38038:SF1">
    <property type="entry name" value="PENICILLIN-BINDING PROTEIN ACTIVATOR LPOA"/>
    <property type="match status" value="1"/>
</dbReference>
<evidence type="ECO:0000256" key="2">
    <source>
        <dbReference type="SAM" id="MobiDB-lite"/>
    </source>
</evidence>
<evidence type="ECO:0000256" key="1">
    <source>
        <dbReference type="ARBA" id="ARBA00023136"/>
    </source>
</evidence>
<dbReference type="GO" id="GO:0030234">
    <property type="term" value="F:enzyme regulator activity"/>
    <property type="evidence" value="ECO:0007669"/>
    <property type="project" value="TreeGrafter"/>
</dbReference>
<dbReference type="CDD" id="cd06339">
    <property type="entry name" value="PBP1_YraM_LppC_lipoprotein-like"/>
    <property type="match status" value="1"/>
</dbReference>
<evidence type="ECO:0000313" key="4">
    <source>
        <dbReference type="Proteomes" id="UP000198525"/>
    </source>
</evidence>
<dbReference type="OrthoDB" id="6708821at2"/>
<dbReference type="Proteomes" id="UP000198525">
    <property type="component" value="Unassembled WGS sequence"/>
</dbReference>
<feature type="region of interest" description="Disordered" evidence="2">
    <location>
        <begin position="585"/>
        <end position="610"/>
    </location>
</feature>
<dbReference type="GO" id="GO:0009252">
    <property type="term" value="P:peptidoglycan biosynthetic process"/>
    <property type="evidence" value="ECO:0007669"/>
    <property type="project" value="TreeGrafter"/>
</dbReference>
<reference evidence="3 4" key="1">
    <citation type="submission" date="2016-10" db="EMBL/GenBank/DDBJ databases">
        <authorList>
            <person name="de Groot N.N."/>
        </authorList>
    </citation>
    <scope>NUCLEOTIDE SEQUENCE [LARGE SCALE GENOMIC DNA]</scope>
    <source>
        <strain evidence="3 4">CGMCC 1.6133</strain>
    </source>
</reference>
<dbReference type="AlphaFoldDB" id="A0A1G8XIE4"/>
<keyword evidence="1" id="KW-0472">Membrane</keyword>
<dbReference type="Pfam" id="PF04348">
    <property type="entry name" value="LppC"/>
    <property type="match status" value="1"/>
</dbReference>
<gene>
    <name evidence="3" type="ORF">SAMN04487954_10952</name>
</gene>
<dbReference type="RefSeq" id="WP_089686366.1">
    <property type="nucleotide sequence ID" value="NZ_FNES01000009.1"/>
</dbReference>
<sequence length="610" mass="67050">MDKTPRGLLATVLFALLLGGCAYQPGPAERLPDDPQALLEQASQQEGEQAAISRLEAAAILARQDQRTQALEVASELDDAALDDADYQRWALLLSRLGGEAEDASAVLRATQDIDARDIDREAANTLRERRARALAEIGEHLAAAQAFLAVQRDTDATALNEDIWHSLSRLDGQQLAALADDAGGLTEGWIELARLTRDSGSDIERLFSQVDSWRNRNPRHPAAREVPSDLLALRELRGQEIRHVAVFLPESGPLASVAEAIRQGLRTHHLNAVERNGGLRMSFFDSSLGDLELLYAEARDAGAQVAIGPLDKELVTRLEERDRVPIPTLALNYGENDRNQADRLYQYGLSAEDEARQVARRAREDGHRRAAMLIPDNGWGRRVGEAFEAAWQRQDGTITSRVSYDPSGSATDSTQRALDGGTPDMLFLLAVPSFARQVPPTLDYYDAAELPIYATSHLHEGRPQPLLDHDLDGVNFIDIPWQIPDAAVGGEEALPFQASYRQLREDADPSLFRLLAMGVDAYELALRLPQFRLLPDSELFGATGTLSVGSDGRIHRRLPWARFENGLPRPVLVTDFLDDEGVTDDAMSLDDAPLGNEPLKAPESSDGER</sequence>
<accession>A0A1G8XIE4</accession>
<dbReference type="PROSITE" id="PS51257">
    <property type="entry name" value="PROKAR_LIPOPROTEIN"/>
    <property type="match status" value="1"/>
</dbReference>
<dbReference type="Gene3D" id="1.25.40.650">
    <property type="match status" value="1"/>
</dbReference>
<dbReference type="Gene3D" id="3.40.50.2300">
    <property type="match status" value="2"/>
</dbReference>
<dbReference type="GO" id="GO:0031241">
    <property type="term" value="C:periplasmic side of cell outer membrane"/>
    <property type="evidence" value="ECO:0007669"/>
    <property type="project" value="TreeGrafter"/>
</dbReference>
<dbReference type="SUPFAM" id="SSF53822">
    <property type="entry name" value="Periplasmic binding protein-like I"/>
    <property type="match status" value="1"/>
</dbReference>
<keyword evidence="4" id="KW-1185">Reference proteome</keyword>
<dbReference type="STRING" id="376427.SAMN04487954_10952"/>
<proteinExistence type="predicted"/>
<dbReference type="EMBL" id="FNES01000009">
    <property type="protein sequence ID" value="SDJ90379.1"/>
    <property type="molecule type" value="Genomic_DNA"/>
</dbReference>
<dbReference type="PANTHER" id="PTHR38038">
    <property type="entry name" value="PENICILLIN-BINDING PROTEIN ACTIVATOR LPOA"/>
    <property type="match status" value="1"/>
</dbReference>
<evidence type="ECO:0008006" key="5">
    <source>
        <dbReference type="Google" id="ProtNLM"/>
    </source>
</evidence>
<evidence type="ECO:0000313" key="3">
    <source>
        <dbReference type="EMBL" id="SDJ90379.1"/>
    </source>
</evidence>
<protein>
    <recommendedName>
        <fullName evidence="5">LppC lipoprotein</fullName>
    </recommendedName>
</protein>
<name>A0A1G8XIE4_9GAMM</name>
<organism evidence="3 4">
    <name type="scientific">Billgrantia gudaonensis</name>
    <dbReference type="NCBI Taxonomy" id="376427"/>
    <lineage>
        <taxon>Bacteria</taxon>
        <taxon>Pseudomonadati</taxon>
        <taxon>Pseudomonadota</taxon>
        <taxon>Gammaproteobacteria</taxon>
        <taxon>Oceanospirillales</taxon>
        <taxon>Halomonadaceae</taxon>
        <taxon>Billgrantia</taxon>
    </lineage>
</organism>